<dbReference type="AlphaFoldDB" id="A0A8H3MAG4"/>
<dbReference type="Proteomes" id="UP000615446">
    <property type="component" value="Unassembled WGS sequence"/>
</dbReference>
<dbReference type="EMBL" id="BLAL01000324">
    <property type="protein sequence ID" value="GET03644.1"/>
    <property type="molecule type" value="Genomic_DNA"/>
</dbReference>
<organism evidence="1 2">
    <name type="scientific">Rhizophagus clarus</name>
    <dbReference type="NCBI Taxonomy" id="94130"/>
    <lineage>
        <taxon>Eukaryota</taxon>
        <taxon>Fungi</taxon>
        <taxon>Fungi incertae sedis</taxon>
        <taxon>Mucoromycota</taxon>
        <taxon>Glomeromycotina</taxon>
        <taxon>Glomeromycetes</taxon>
        <taxon>Glomerales</taxon>
        <taxon>Glomeraceae</taxon>
        <taxon>Rhizophagus</taxon>
    </lineage>
</organism>
<proteinExistence type="predicted"/>
<evidence type="ECO:0000313" key="1">
    <source>
        <dbReference type="EMBL" id="GET03644.1"/>
    </source>
</evidence>
<comment type="caution">
    <text evidence="1">The sequence shown here is derived from an EMBL/GenBank/DDBJ whole genome shotgun (WGS) entry which is preliminary data.</text>
</comment>
<evidence type="ECO:0000313" key="2">
    <source>
        <dbReference type="Proteomes" id="UP000615446"/>
    </source>
</evidence>
<gene>
    <name evidence="1" type="ORF">RCL2_002997200</name>
</gene>
<protein>
    <submittedName>
        <fullName evidence="1">Uncharacterized protein</fullName>
    </submittedName>
</protein>
<reference evidence="1" key="1">
    <citation type="submission" date="2019-10" db="EMBL/GenBank/DDBJ databases">
        <title>Conservation and host-specific expression of non-tandemly repeated heterogenous ribosome RNA gene in arbuscular mycorrhizal fungi.</title>
        <authorList>
            <person name="Maeda T."/>
            <person name="Kobayashi Y."/>
            <person name="Nakagawa T."/>
            <person name="Ezawa T."/>
            <person name="Yamaguchi K."/>
            <person name="Bino T."/>
            <person name="Nishimoto Y."/>
            <person name="Shigenobu S."/>
            <person name="Kawaguchi M."/>
        </authorList>
    </citation>
    <scope>NUCLEOTIDE SEQUENCE</scope>
    <source>
        <strain evidence="1">HR1</strain>
    </source>
</reference>
<name>A0A8H3MAG4_9GLOM</name>
<sequence>MIFRKNGRDDQQSLALNRQLRHEPEKYHLQPVLRYLDDTSETARLREYIWKYSYSIPWSIWTHKILTCGILRLTLQIYLNHYHVHLDGVQISLDMSIDCYFYGQRPELTLYYLWNLDPFVEPVPASLVQDKTVDDPTSTSEHLDAWELTNRQIWLWNFWQNHGFGGCSLNLRTICVEFCFLNFWKLLFC</sequence>
<accession>A0A8H3MAG4</accession>